<dbReference type="RefSeq" id="WP_179583734.1">
    <property type="nucleotide sequence ID" value="NZ_JACBYR010000001.1"/>
</dbReference>
<evidence type="ECO:0000313" key="5">
    <source>
        <dbReference type="Proteomes" id="UP000542125"/>
    </source>
</evidence>
<proteinExistence type="predicted"/>
<comment type="caution">
    <text evidence="4">The sequence shown here is derived from an EMBL/GenBank/DDBJ whole genome shotgun (WGS) entry which is preliminary data.</text>
</comment>
<feature type="chain" id="PRO_5030896737" evidence="2">
    <location>
        <begin position="25"/>
        <end position="205"/>
    </location>
</feature>
<dbReference type="PANTHER" id="PTHR38593:SF1">
    <property type="entry name" value="BLR2558 PROTEIN"/>
    <property type="match status" value="1"/>
</dbReference>
<dbReference type="AlphaFoldDB" id="A0A7Y9IRF6"/>
<feature type="domain" description="DUF4142" evidence="3">
    <location>
        <begin position="62"/>
        <end position="198"/>
    </location>
</feature>
<keyword evidence="2" id="KW-0732">Signal</keyword>
<dbReference type="EMBL" id="JACBYR010000001">
    <property type="protein sequence ID" value="NYE81607.1"/>
    <property type="molecule type" value="Genomic_DNA"/>
</dbReference>
<organism evidence="4 5">
    <name type="scientific">Pigmentiphaga litoralis</name>
    <dbReference type="NCBI Taxonomy" id="516702"/>
    <lineage>
        <taxon>Bacteria</taxon>
        <taxon>Pseudomonadati</taxon>
        <taxon>Pseudomonadota</taxon>
        <taxon>Betaproteobacteria</taxon>
        <taxon>Burkholderiales</taxon>
        <taxon>Alcaligenaceae</taxon>
        <taxon>Pigmentiphaga</taxon>
    </lineage>
</organism>
<sequence length="205" mass="21750">MSIRTATLSAVAACFVMASTAAVAQTGSQTPPDGPTVRAAPATSPDTSMPSTKGSRSNLHKTDTAFLENAAQGGFAEVEAGKLAQSKASNAEVKSFGQMLIDEHTKVNQELATLASSKGYTPPTEPSVVQRTELRALGVLDGDNFDKMFIRRIGVASHEATIKQFREASRSARDPDVKAFATKTLPSLEQHLKMAKTLQTKLGKD</sequence>
<evidence type="ECO:0000256" key="1">
    <source>
        <dbReference type="SAM" id="MobiDB-lite"/>
    </source>
</evidence>
<protein>
    <submittedName>
        <fullName evidence="4">Putative membrane protein</fullName>
    </submittedName>
</protein>
<evidence type="ECO:0000259" key="3">
    <source>
        <dbReference type="Pfam" id="PF13628"/>
    </source>
</evidence>
<dbReference type="PANTHER" id="PTHR38593">
    <property type="entry name" value="BLR2558 PROTEIN"/>
    <property type="match status" value="1"/>
</dbReference>
<dbReference type="Proteomes" id="UP000542125">
    <property type="component" value="Unassembled WGS sequence"/>
</dbReference>
<reference evidence="4 5" key="1">
    <citation type="submission" date="2020-07" db="EMBL/GenBank/DDBJ databases">
        <title>Genomic Encyclopedia of Type Strains, Phase IV (KMG-V): Genome sequencing to study the core and pangenomes of soil and plant-associated prokaryotes.</title>
        <authorList>
            <person name="Whitman W."/>
        </authorList>
    </citation>
    <scope>NUCLEOTIDE SEQUENCE [LARGE SCALE GENOMIC DNA]</scope>
    <source>
        <strain evidence="4 5">SAS40</strain>
    </source>
</reference>
<dbReference type="InterPro" id="IPR012347">
    <property type="entry name" value="Ferritin-like"/>
</dbReference>
<dbReference type="Pfam" id="PF13628">
    <property type="entry name" value="DUF4142"/>
    <property type="match status" value="1"/>
</dbReference>
<feature type="signal peptide" evidence="2">
    <location>
        <begin position="1"/>
        <end position="24"/>
    </location>
</feature>
<evidence type="ECO:0000313" key="4">
    <source>
        <dbReference type="EMBL" id="NYE81607.1"/>
    </source>
</evidence>
<feature type="region of interest" description="Disordered" evidence="1">
    <location>
        <begin position="25"/>
        <end position="58"/>
    </location>
</feature>
<dbReference type="Gene3D" id="1.20.1260.10">
    <property type="match status" value="1"/>
</dbReference>
<gene>
    <name evidence="4" type="ORF">FHW18_000878</name>
</gene>
<feature type="compositionally biased region" description="Polar residues" evidence="1">
    <location>
        <begin position="44"/>
        <end position="57"/>
    </location>
</feature>
<evidence type="ECO:0000256" key="2">
    <source>
        <dbReference type="SAM" id="SignalP"/>
    </source>
</evidence>
<name>A0A7Y9IRF6_9BURK</name>
<dbReference type="InterPro" id="IPR025419">
    <property type="entry name" value="DUF4142"/>
</dbReference>
<accession>A0A7Y9IRF6</accession>
<keyword evidence="5" id="KW-1185">Reference proteome</keyword>